<reference evidence="15 18" key="4">
    <citation type="journal article" date="2024" name="Microbiol. Resour. Announc.">
        <title>Genome annotations for the ascomycete fungi Trichoderma harzianum, Trichoderma aggressivum, and Purpureocillium lilacinum.</title>
        <authorList>
            <person name="Beijen E.P.W."/>
            <person name="Ohm R.A."/>
        </authorList>
    </citation>
    <scope>NUCLEOTIDE SEQUENCE [LARGE SCALE GENOMIC DNA]</scope>
    <source>
        <strain evidence="15 18">CBS 150709</strain>
    </source>
</reference>
<keyword evidence="5 14" id="KW-0812">Transmembrane</keyword>
<dbReference type="GO" id="GO:0015031">
    <property type="term" value="P:protein transport"/>
    <property type="evidence" value="ECO:0007669"/>
    <property type="project" value="UniProtKB-KW"/>
</dbReference>
<evidence type="ECO:0000256" key="9">
    <source>
        <dbReference type="ARBA" id="ARBA00023010"/>
    </source>
</evidence>
<comment type="subcellular location">
    <subcellularLocation>
        <location evidence="1">Nucleus membrane</location>
        <topology evidence="1">Multi-pass membrane protein</topology>
    </subcellularLocation>
    <subcellularLocation>
        <location evidence="2">Nucleus</location>
        <location evidence="2">Nuclear pore complex</location>
    </subcellularLocation>
</comment>
<name>A0A2U3DYL2_PURLI</name>
<dbReference type="Proteomes" id="UP000245956">
    <property type="component" value="Unassembled WGS sequence"/>
</dbReference>
<evidence type="ECO:0000256" key="12">
    <source>
        <dbReference type="ARBA" id="ARBA00023242"/>
    </source>
</evidence>
<comment type="caution">
    <text evidence="16">The sequence shown here is derived from an EMBL/GenBank/DDBJ whole genome shotgun (WGS) entry which is preliminary data.</text>
</comment>
<feature type="transmembrane region" description="Helical" evidence="14">
    <location>
        <begin position="61"/>
        <end position="81"/>
    </location>
</feature>
<reference evidence="16" key="1">
    <citation type="submission" date="2015-05" db="EMBL/GenBank/DDBJ databases">
        <authorList>
            <person name="Wang D.B."/>
            <person name="Wang M."/>
        </authorList>
    </citation>
    <scope>NUCLEOTIDE SEQUENCE</scope>
    <source>
        <strain evidence="16">36-1</strain>
    </source>
</reference>
<keyword evidence="11 14" id="KW-0472">Membrane</keyword>
<accession>A0A2U3DYL2</accession>
<evidence type="ECO:0000256" key="5">
    <source>
        <dbReference type="ARBA" id="ARBA00022692"/>
    </source>
</evidence>
<keyword evidence="8 14" id="KW-1133">Transmembrane helix</keyword>
<dbReference type="GO" id="GO:0070762">
    <property type="term" value="C:nuclear pore transmembrane ring"/>
    <property type="evidence" value="ECO:0007669"/>
    <property type="project" value="TreeGrafter"/>
</dbReference>
<dbReference type="PANTHER" id="PTHR13269:SF6">
    <property type="entry name" value="NUCLEOPORIN NDC1"/>
    <property type="match status" value="1"/>
</dbReference>
<feature type="region of interest" description="Disordered" evidence="13">
    <location>
        <begin position="807"/>
        <end position="847"/>
    </location>
</feature>
<feature type="region of interest" description="Disordered" evidence="13">
    <location>
        <begin position="994"/>
        <end position="1144"/>
    </location>
</feature>
<evidence type="ECO:0000256" key="10">
    <source>
        <dbReference type="ARBA" id="ARBA00023132"/>
    </source>
</evidence>
<dbReference type="EMBL" id="LCWV01000019">
    <property type="protein sequence ID" value="PWI67327.1"/>
    <property type="molecule type" value="Genomic_DNA"/>
</dbReference>
<sequence>MAGPPARRASYKDTLQPALHRRFSSTATLLLVVSYIEALLLTSWSSYFWSWFPIGPAGIRTSIIFACGLAILVLRIAHYHVGLRTTESGLQTLGSALLSLQTYETGLWYGVSSSLFCPVFLFSMSDSANLRWITYFTGDRARLNERPLFLACYLGACALVQTIAHYRYDLDRLDLTLPTKPKPGESGKKLGVLPTSFQTVLLQLPAVLGRSFRRAAFSVAAALCLYHALLRSFAWSWTLSLLRPFYNLPRTNMLPPSWPIDLYLLARCVYAGTLLNFLWAVGNTAFSIFMVKEPVKNGKPLTSESKDPNGSLLNGLKSKKLSIQASEASPCSFAMWELALIAQDFETRRQAIYCDIDRKDGPMWAQVYAICMGLLKSIETRIDEYGKAPAAVSAGEALAVAPKQRSSAPLREDPIFNKRSQPSGLVEKAIDQIARAPGTSPVSELSPLAKKTWKTAKDRVLTKEQQEALSPEHLRGELDQWTTRLMKLDGVGALLSHSFRTRFAAAALGSPFAEPTLYVHASQALCQLAVHSLGEDQFGNVHRDVASIVRTLTSVIRKLEVLKAQFPAHWTDTAGVKETPEVDQVLDALRTGLDQVVTKFEPYSSDLRLSLGDVRLAKEAAAPPRAVVEPKAKEAVSSSKAPDEKKKPEARRPQRREQTRPEMEQCERRTARTIETATAEQSGHPQATTMQSRGLLSRLVYGSIYLFLYVVLLGLLLITPADAIERSIDNNQRYNVLIVTISYVVTITVVIFVYILRLYINKLALAAIPKGWVPIDKGDVKDAVYKMIAAGLNRSATVAYGARPRVQERDDDGHMHDPTYRESTDAWGGEANGSAGGKGASGETGIPLPPRRRAVWGEIEHYGWASPNSPDLPDLQYSTVLSELPNLIEAKALTMAPTDPESQTDPPMLDPEATILLQRQPYMSLRDYMEHLAGLGVVDMDQVAADFLSQFEYARFSNRPISNTRFREIMHLFAELLRAMQPLDLDALGSLSSSAGGDEYEDDEWGPRPSESDIDNDAPMDPTPPSPRSSVSHAQTVSSRGSAPKSGGANTSTYAWSFRTAPNTPGSRRTAGLRSLSRKSSGNSFAQTRRPYSLNHSPSSPSLRSKASSSDSGSVIRLATREDPDALPYVLNLRPTGNGGHDHG</sequence>
<feature type="region of interest" description="Disordered" evidence="13">
    <location>
        <begin position="622"/>
        <end position="669"/>
    </location>
</feature>
<dbReference type="InterPro" id="IPR019049">
    <property type="entry name" value="Nucleoporin_prot_Ndc1/Nup"/>
</dbReference>
<evidence type="ECO:0000256" key="1">
    <source>
        <dbReference type="ARBA" id="ARBA00004232"/>
    </source>
</evidence>
<evidence type="ECO:0000256" key="3">
    <source>
        <dbReference type="ARBA" id="ARBA00005760"/>
    </source>
</evidence>
<keyword evidence="9" id="KW-0811">Translocation</keyword>
<evidence type="ECO:0000256" key="13">
    <source>
        <dbReference type="SAM" id="MobiDB-lite"/>
    </source>
</evidence>
<keyword evidence="7" id="KW-0653">Protein transport</keyword>
<feature type="transmembrane region" description="Helical" evidence="14">
    <location>
        <begin position="27"/>
        <end position="49"/>
    </location>
</feature>
<feature type="transmembrane region" description="Helical" evidence="14">
    <location>
        <begin position="215"/>
        <end position="242"/>
    </location>
</feature>
<dbReference type="GO" id="GO:0070631">
    <property type="term" value="P:spindle pole body localization"/>
    <property type="evidence" value="ECO:0007669"/>
    <property type="project" value="TreeGrafter"/>
</dbReference>
<feature type="compositionally biased region" description="Basic and acidic residues" evidence="13">
    <location>
        <begin position="807"/>
        <end position="824"/>
    </location>
</feature>
<dbReference type="EMBL" id="JAWRVI010000002">
    <property type="protein sequence ID" value="KAK4094839.1"/>
    <property type="molecule type" value="Genomic_DNA"/>
</dbReference>
<feature type="compositionally biased region" description="Polar residues" evidence="13">
    <location>
        <begin position="1028"/>
        <end position="1041"/>
    </location>
</feature>
<dbReference type="AlphaFoldDB" id="A0A2U3DYL2"/>
<feature type="compositionally biased region" description="Polar residues" evidence="13">
    <location>
        <begin position="1078"/>
        <end position="1087"/>
    </location>
</feature>
<dbReference type="Proteomes" id="UP001287286">
    <property type="component" value="Unassembled WGS sequence"/>
</dbReference>
<feature type="compositionally biased region" description="Polar residues" evidence="13">
    <location>
        <begin position="1048"/>
        <end position="1067"/>
    </location>
</feature>
<feature type="compositionally biased region" description="Basic and acidic residues" evidence="13">
    <location>
        <begin position="641"/>
        <end position="669"/>
    </location>
</feature>
<dbReference type="GO" id="GO:0005816">
    <property type="term" value="C:spindle pole body"/>
    <property type="evidence" value="ECO:0007669"/>
    <property type="project" value="TreeGrafter"/>
</dbReference>
<dbReference type="GO" id="GO:0106166">
    <property type="term" value="F:spindle pole body-nuclear membrane anchor activity"/>
    <property type="evidence" value="ECO:0007669"/>
    <property type="project" value="TreeGrafter"/>
</dbReference>
<feature type="transmembrane region" description="Helical" evidence="14">
    <location>
        <begin position="738"/>
        <end position="760"/>
    </location>
</feature>
<feature type="compositionally biased region" description="Gly residues" evidence="13">
    <location>
        <begin position="830"/>
        <end position="842"/>
    </location>
</feature>
<evidence type="ECO:0000256" key="4">
    <source>
        <dbReference type="ARBA" id="ARBA00022448"/>
    </source>
</evidence>
<evidence type="ECO:0000256" key="8">
    <source>
        <dbReference type="ARBA" id="ARBA00022989"/>
    </source>
</evidence>
<dbReference type="Pfam" id="PF09531">
    <property type="entry name" value="Ndc1_Nup"/>
    <property type="match status" value="1"/>
</dbReference>
<dbReference type="GO" id="GO:0051028">
    <property type="term" value="P:mRNA transport"/>
    <property type="evidence" value="ECO:0007669"/>
    <property type="project" value="UniProtKB-KW"/>
</dbReference>
<keyword evidence="10" id="KW-0906">Nuclear pore complex</keyword>
<feature type="transmembrane region" description="Helical" evidence="14">
    <location>
        <begin position="699"/>
        <end position="718"/>
    </location>
</feature>
<organism evidence="16 17">
    <name type="scientific">Purpureocillium lilacinum</name>
    <name type="common">Paecilomyces lilacinus</name>
    <dbReference type="NCBI Taxonomy" id="33203"/>
    <lineage>
        <taxon>Eukaryota</taxon>
        <taxon>Fungi</taxon>
        <taxon>Dikarya</taxon>
        <taxon>Ascomycota</taxon>
        <taxon>Pezizomycotina</taxon>
        <taxon>Sordariomycetes</taxon>
        <taxon>Hypocreomycetidae</taxon>
        <taxon>Hypocreales</taxon>
        <taxon>Ophiocordycipitaceae</taxon>
        <taxon>Purpureocillium</taxon>
    </lineage>
</organism>
<evidence type="ECO:0000256" key="6">
    <source>
        <dbReference type="ARBA" id="ARBA00022816"/>
    </source>
</evidence>
<reference evidence="15" key="3">
    <citation type="submission" date="2023-11" db="EMBL/GenBank/DDBJ databases">
        <authorList>
            <person name="Beijen E."/>
            <person name="Ohm R.A."/>
        </authorList>
    </citation>
    <scope>NUCLEOTIDE SEQUENCE</scope>
    <source>
        <strain evidence="15">CBS 150709</strain>
    </source>
</reference>
<keyword evidence="4" id="KW-0813">Transport</keyword>
<evidence type="ECO:0000313" key="17">
    <source>
        <dbReference type="Proteomes" id="UP000245956"/>
    </source>
</evidence>
<reference evidence="16 17" key="2">
    <citation type="journal article" date="2016" name="Front. Microbiol.">
        <title>Genome and transcriptome sequences reveal the specific parasitism of the nematophagous Purpureocillium lilacinum 36-1.</title>
        <authorList>
            <person name="Xie J."/>
            <person name="Li S."/>
            <person name="Mo C."/>
            <person name="Xiao X."/>
            <person name="Peng D."/>
            <person name="Wang G."/>
            <person name="Xiao Y."/>
        </authorList>
    </citation>
    <scope>NUCLEOTIDE SEQUENCE [LARGE SCALE GENOMIC DNA]</scope>
    <source>
        <strain evidence="16 17">36-1</strain>
    </source>
</reference>
<evidence type="ECO:0000256" key="14">
    <source>
        <dbReference type="SAM" id="Phobius"/>
    </source>
</evidence>
<dbReference type="GO" id="GO:0031965">
    <property type="term" value="C:nuclear membrane"/>
    <property type="evidence" value="ECO:0007669"/>
    <property type="project" value="UniProtKB-SubCell"/>
</dbReference>
<keyword evidence="6" id="KW-0509">mRNA transport</keyword>
<evidence type="ECO:0000256" key="7">
    <source>
        <dbReference type="ARBA" id="ARBA00022927"/>
    </source>
</evidence>
<evidence type="ECO:0000256" key="2">
    <source>
        <dbReference type="ARBA" id="ARBA00004567"/>
    </source>
</evidence>
<dbReference type="GO" id="GO:0006999">
    <property type="term" value="P:nuclear pore organization"/>
    <property type="evidence" value="ECO:0007669"/>
    <property type="project" value="TreeGrafter"/>
</dbReference>
<evidence type="ECO:0000313" key="18">
    <source>
        <dbReference type="Proteomes" id="UP001287286"/>
    </source>
</evidence>
<protein>
    <submittedName>
        <fullName evidence="16">Uncharacterized protein</fullName>
    </submittedName>
</protein>
<evidence type="ECO:0000313" key="15">
    <source>
        <dbReference type="EMBL" id="KAK4094839.1"/>
    </source>
</evidence>
<keyword evidence="18" id="KW-1185">Reference proteome</keyword>
<keyword evidence="12" id="KW-0539">Nucleus</keyword>
<comment type="similarity">
    <text evidence="3">Belongs to the NDC1 family.</text>
</comment>
<feature type="compositionally biased region" description="Low complexity" evidence="13">
    <location>
        <begin position="1093"/>
        <end position="1114"/>
    </location>
</feature>
<gene>
    <name evidence="16" type="ORF">PCL_03095</name>
    <name evidence="15" type="ORF">Purlil1_535</name>
</gene>
<proteinExistence type="inferred from homology"/>
<evidence type="ECO:0000256" key="11">
    <source>
        <dbReference type="ARBA" id="ARBA00023136"/>
    </source>
</evidence>
<dbReference type="PANTHER" id="PTHR13269">
    <property type="entry name" value="NUCLEOPORIN NDC1"/>
    <property type="match status" value="1"/>
</dbReference>
<evidence type="ECO:0000313" key="16">
    <source>
        <dbReference type="EMBL" id="PWI67327.1"/>
    </source>
</evidence>